<reference evidence="1" key="1">
    <citation type="submission" date="2025-08" db="UniProtKB">
        <authorList>
            <consortium name="Ensembl"/>
        </authorList>
    </citation>
    <scope>IDENTIFICATION</scope>
</reference>
<dbReference type="OMA" id="YCDVTNS"/>
<dbReference type="Proteomes" id="UP000472277">
    <property type="component" value="Chromosome 12"/>
</dbReference>
<keyword evidence="2" id="KW-1185">Reference proteome</keyword>
<evidence type="ECO:0000313" key="1">
    <source>
        <dbReference type="Ensembl" id="ENSSTUP00000063856.1"/>
    </source>
</evidence>
<dbReference type="InParanoid" id="A0A674AZ89"/>
<name>A0A674AZ89_SALTR</name>
<sequence>MVLHGAVPFSAGISYLLSGSVHLLKLSISSSTCTKGPCRNTTTSAQQPHDVTNTVGCWYCDVTNSECWYCGVLVL</sequence>
<evidence type="ECO:0000313" key="2">
    <source>
        <dbReference type="Proteomes" id="UP000472277"/>
    </source>
</evidence>
<protein>
    <submittedName>
        <fullName evidence="1">Uncharacterized protein</fullName>
    </submittedName>
</protein>
<reference evidence="1" key="2">
    <citation type="submission" date="2025-09" db="UniProtKB">
        <authorList>
            <consortium name="Ensembl"/>
        </authorList>
    </citation>
    <scope>IDENTIFICATION</scope>
</reference>
<dbReference type="Ensembl" id="ENSSTUT00000067396.1">
    <property type="protein sequence ID" value="ENSSTUP00000063856.1"/>
    <property type="gene ID" value="ENSSTUG00000027686.1"/>
</dbReference>
<accession>A0A674AZ89</accession>
<dbReference type="AlphaFoldDB" id="A0A674AZ89"/>
<organism evidence="1 2">
    <name type="scientific">Salmo trutta</name>
    <name type="common">Brown trout</name>
    <dbReference type="NCBI Taxonomy" id="8032"/>
    <lineage>
        <taxon>Eukaryota</taxon>
        <taxon>Metazoa</taxon>
        <taxon>Chordata</taxon>
        <taxon>Craniata</taxon>
        <taxon>Vertebrata</taxon>
        <taxon>Euteleostomi</taxon>
        <taxon>Actinopterygii</taxon>
        <taxon>Neopterygii</taxon>
        <taxon>Teleostei</taxon>
        <taxon>Protacanthopterygii</taxon>
        <taxon>Salmoniformes</taxon>
        <taxon>Salmonidae</taxon>
        <taxon>Salmoninae</taxon>
        <taxon>Salmo</taxon>
    </lineage>
</organism>
<proteinExistence type="predicted"/>
<dbReference type="GeneTree" id="ENSGT01060000253548"/>